<name>A0ABN1A9V9_9SPHN</name>
<gene>
    <name evidence="1" type="ORF">GCM10009096_10190</name>
</gene>
<keyword evidence="2" id="KW-1185">Reference proteome</keyword>
<dbReference type="SUPFAM" id="SSF53254">
    <property type="entry name" value="Phosphoglycerate mutase-like"/>
    <property type="match status" value="1"/>
</dbReference>
<organism evidence="1 2">
    <name type="scientific">Parasphingorhabdus litoris</name>
    <dbReference type="NCBI Taxonomy" id="394733"/>
    <lineage>
        <taxon>Bacteria</taxon>
        <taxon>Pseudomonadati</taxon>
        <taxon>Pseudomonadota</taxon>
        <taxon>Alphaproteobacteria</taxon>
        <taxon>Sphingomonadales</taxon>
        <taxon>Sphingomonadaceae</taxon>
        <taxon>Parasphingorhabdus</taxon>
    </lineage>
</organism>
<dbReference type="CDD" id="cd07067">
    <property type="entry name" value="HP_PGM_like"/>
    <property type="match status" value="1"/>
</dbReference>
<dbReference type="Pfam" id="PF00300">
    <property type="entry name" value="His_Phos_1"/>
    <property type="match status" value="1"/>
</dbReference>
<dbReference type="PANTHER" id="PTHR48100:SF9">
    <property type="entry name" value="PHOSPHOGLYCERATE MUTASE 2 PARALOG"/>
    <property type="match status" value="1"/>
</dbReference>
<comment type="caution">
    <text evidence="1">The sequence shown here is derived from an EMBL/GenBank/DDBJ whole genome shotgun (WGS) entry which is preliminary data.</text>
</comment>
<evidence type="ECO:0000313" key="1">
    <source>
        <dbReference type="EMBL" id="GAA0471208.1"/>
    </source>
</evidence>
<dbReference type="InterPro" id="IPR050275">
    <property type="entry name" value="PGM_Phosphatase"/>
</dbReference>
<dbReference type="InterPro" id="IPR013078">
    <property type="entry name" value="His_Pase_superF_clade-1"/>
</dbReference>
<dbReference type="PANTHER" id="PTHR48100">
    <property type="entry name" value="BROAD-SPECIFICITY PHOSPHATASE YOR283W-RELATED"/>
    <property type="match status" value="1"/>
</dbReference>
<dbReference type="PROSITE" id="PS00175">
    <property type="entry name" value="PG_MUTASE"/>
    <property type="match status" value="1"/>
</dbReference>
<dbReference type="SMART" id="SM00855">
    <property type="entry name" value="PGAM"/>
    <property type="match status" value="1"/>
</dbReference>
<sequence length="217" mass="23953">MSNLSSDLSTAGKRLFIARHGETIFNLAGRIQGNEAHTPLTQRGFAQADEMGRALALYLKGFSSLELVASDTGRALQTLSIVCEHIEMDWHQVVADRRLREINMGEWEGTYYNDLNGKLKIDHKHGLFLTQAPGGESYGDIVRRLKTWIADQRFERDMLLISHGMTSRVLRGLLTGQEPLEPIAAPMAESLPQGSMVQIVDGVETIVHLGAGEGEKA</sequence>
<proteinExistence type="predicted"/>
<dbReference type="InterPro" id="IPR001345">
    <property type="entry name" value="PG/BPGM_mutase_AS"/>
</dbReference>
<dbReference type="Proteomes" id="UP001500713">
    <property type="component" value="Unassembled WGS sequence"/>
</dbReference>
<dbReference type="EMBL" id="BAAAEM010000002">
    <property type="protein sequence ID" value="GAA0471208.1"/>
    <property type="molecule type" value="Genomic_DNA"/>
</dbReference>
<evidence type="ECO:0000313" key="2">
    <source>
        <dbReference type="Proteomes" id="UP001500713"/>
    </source>
</evidence>
<protein>
    <submittedName>
        <fullName evidence="1">Histidine phosphatase family protein</fullName>
    </submittedName>
</protein>
<dbReference type="RefSeq" id="WP_229956428.1">
    <property type="nucleotide sequence ID" value="NZ_BAAAEM010000002.1"/>
</dbReference>
<reference evidence="1 2" key="1">
    <citation type="journal article" date="2019" name="Int. J. Syst. Evol. Microbiol.">
        <title>The Global Catalogue of Microorganisms (GCM) 10K type strain sequencing project: providing services to taxonomists for standard genome sequencing and annotation.</title>
        <authorList>
            <consortium name="The Broad Institute Genomics Platform"/>
            <consortium name="The Broad Institute Genome Sequencing Center for Infectious Disease"/>
            <person name="Wu L."/>
            <person name="Ma J."/>
        </authorList>
    </citation>
    <scope>NUCLEOTIDE SEQUENCE [LARGE SCALE GENOMIC DNA]</scope>
    <source>
        <strain evidence="1 2">JCM 14162</strain>
    </source>
</reference>
<accession>A0ABN1A9V9</accession>
<dbReference type="InterPro" id="IPR029033">
    <property type="entry name" value="His_PPase_superfam"/>
</dbReference>
<dbReference type="Gene3D" id="3.40.50.1240">
    <property type="entry name" value="Phosphoglycerate mutase-like"/>
    <property type="match status" value="1"/>
</dbReference>